<evidence type="ECO:0000256" key="1">
    <source>
        <dbReference type="SAM" id="SignalP"/>
    </source>
</evidence>
<dbReference type="RefSeq" id="WP_322186222.1">
    <property type="nucleotide sequence ID" value="NZ_JAXLPB010000002.1"/>
</dbReference>
<dbReference type="Pfam" id="PF07995">
    <property type="entry name" value="GSDH"/>
    <property type="match status" value="1"/>
</dbReference>
<dbReference type="SUPFAM" id="SSF50952">
    <property type="entry name" value="Soluble quinoprotein glucose dehydrogenase"/>
    <property type="match status" value="1"/>
</dbReference>
<feature type="chain" id="PRO_5046866110" evidence="1">
    <location>
        <begin position="34"/>
        <end position="397"/>
    </location>
</feature>
<sequence length="397" mass="42232">MIQTASTRSRTRRLSALGSLLASGVLLASPALAQESFSIDGSEGTALTATPLADFEEPWAMTFLPDGSMLVTEKAGTLQHVSPDGTKTAVEGMFDVAYGGQGGFGDVVVSPDFEQSNAIYLSYAESLDDGATFGAAVARAVLDTSGGTPKLTDVTKIWEQEPHVPGNGHYSHRIAFGPEGSDQEGFMFITSGDRQKQTPAQDMDKNLGKIVRLNLDGSVPADNPFQDQGDLAKQFWTVGNRNLLGIAFDGENRLWETEMGPRGGDELNLVTPGSNYGWPEASNGVNYSGVSIPDHDPSEDGFAAPKVSWVPSISPAGLIIYDGETFADWQGDAFLGALSGRALVHVDIEGESASEAERFSWDKRVREVEQGPDGAIWVLEDGNGGRLIKLTPADEAS</sequence>
<dbReference type="GO" id="GO:0016491">
    <property type="term" value="F:oxidoreductase activity"/>
    <property type="evidence" value="ECO:0007669"/>
    <property type="project" value="UniProtKB-KW"/>
</dbReference>
<dbReference type="EC" id="1.1.5.-" evidence="3"/>
<feature type="signal peptide" evidence="1">
    <location>
        <begin position="1"/>
        <end position="33"/>
    </location>
</feature>
<dbReference type="Gene3D" id="2.120.10.30">
    <property type="entry name" value="TolB, C-terminal domain"/>
    <property type="match status" value="1"/>
</dbReference>
<evidence type="ECO:0000313" key="4">
    <source>
        <dbReference type="Proteomes" id="UP001294412"/>
    </source>
</evidence>
<dbReference type="InterPro" id="IPR011041">
    <property type="entry name" value="Quinoprot_gluc/sorb_DH_b-prop"/>
</dbReference>
<reference evidence="3 4" key="1">
    <citation type="submission" date="2023-12" db="EMBL/GenBank/DDBJ databases">
        <title>Description of Novel Strain Fulvimarina sp. 2208YS6-2-32 isolated from Uroteuthis (Photololigo) edulis.</title>
        <authorList>
            <person name="Park J.-S."/>
        </authorList>
    </citation>
    <scope>NUCLEOTIDE SEQUENCE [LARGE SCALE GENOMIC DNA]</scope>
    <source>
        <strain evidence="3 4">2208YS6-2-32</strain>
    </source>
</reference>
<keyword evidence="3" id="KW-0560">Oxidoreductase</keyword>
<organism evidence="3 4">
    <name type="scientific">Fulvimarina uroteuthidis</name>
    <dbReference type="NCBI Taxonomy" id="3098149"/>
    <lineage>
        <taxon>Bacteria</taxon>
        <taxon>Pseudomonadati</taxon>
        <taxon>Pseudomonadota</taxon>
        <taxon>Alphaproteobacteria</taxon>
        <taxon>Hyphomicrobiales</taxon>
        <taxon>Aurantimonadaceae</taxon>
        <taxon>Fulvimarina</taxon>
    </lineage>
</organism>
<dbReference type="InterPro" id="IPR011042">
    <property type="entry name" value="6-blade_b-propeller_TolB-like"/>
</dbReference>
<evidence type="ECO:0000259" key="2">
    <source>
        <dbReference type="Pfam" id="PF07995"/>
    </source>
</evidence>
<dbReference type="InterPro" id="IPR012938">
    <property type="entry name" value="Glc/Sorbosone_DH"/>
</dbReference>
<dbReference type="Proteomes" id="UP001294412">
    <property type="component" value="Unassembled WGS sequence"/>
</dbReference>
<name>A0ABU5I043_9HYPH</name>
<keyword evidence="1" id="KW-0732">Signal</keyword>
<accession>A0ABU5I043</accession>
<proteinExistence type="predicted"/>
<comment type="caution">
    <text evidence="3">The sequence shown here is derived from an EMBL/GenBank/DDBJ whole genome shotgun (WGS) entry which is preliminary data.</text>
</comment>
<protein>
    <submittedName>
        <fullName evidence="3">PQQ-dependent sugar dehydrogenase</fullName>
        <ecNumber evidence="3">1.1.5.-</ecNumber>
    </submittedName>
</protein>
<dbReference type="EMBL" id="JAXLPB010000002">
    <property type="protein sequence ID" value="MDY8108749.1"/>
    <property type="molecule type" value="Genomic_DNA"/>
</dbReference>
<evidence type="ECO:0000313" key="3">
    <source>
        <dbReference type="EMBL" id="MDY8108749.1"/>
    </source>
</evidence>
<dbReference type="PANTHER" id="PTHR19328">
    <property type="entry name" value="HEDGEHOG-INTERACTING PROTEIN"/>
    <property type="match status" value="1"/>
</dbReference>
<keyword evidence="4" id="KW-1185">Reference proteome</keyword>
<gene>
    <name evidence="3" type="ORF">U0C82_06265</name>
</gene>
<dbReference type="PANTHER" id="PTHR19328:SF75">
    <property type="entry name" value="ALDOSE SUGAR DEHYDROGENASE YLII"/>
    <property type="match status" value="1"/>
</dbReference>
<feature type="domain" description="Glucose/Sorbosone dehydrogenase" evidence="2">
    <location>
        <begin position="55"/>
        <end position="389"/>
    </location>
</feature>